<dbReference type="EMBL" id="BRXU01000019">
    <property type="protein sequence ID" value="GLC57703.1"/>
    <property type="molecule type" value="Genomic_DNA"/>
</dbReference>
<name>A0A9W6F643_9CHLO</name>
<evidence type="ECO:0000313" key="1">
    <source>
        <dbReference type="EMBL" id="GLC57703.1"/>
    </source>
</evidence>
<dbReference type="Proteomes" id="UP001165080">
    <property type="component" value="Unassembled WGS sequence"/>
</dbReference>
<accession>A0A9W6F643</accession>
<reference evidence="1 2" key="1">
    <citation type="journal article" date="2023" name="Commun. Biol.">
        <title>Reorganization of the ancestral sex-determining regions during the evolution of trioecy in Pleodorina starrii.</title>
        <authorList>
            <person name="Takahashi K."/>
            <person name="Suzuki S."/>
            <person name="Kawai-Toyooka H."/>
            <person name="Yamamoto K."/>
            <person name="Hamaji T."/>
            <person name="Ootsuki R."/>
            <person name="Yamaguchi H."/>
            <person name="Kawachi M."/>
            <person name="Higashiyama T."/>
            <person name="Nozaki H."/>
        </authorList>
    </citation>
    <scope>NUCLEOTIDE SEQUENCE [LARGE SCALE GENOMIC DNA]</scope>
    <source>
        <strain evidence="1 2">NIES-4479</strain>
    </source>
</reference>
<comment type="caution">
    <text evidence="1">The sequence shown here is derived from an EMBL/GenBank/DDBJ whole genome shotgun (WGS) entry which is preliminary data.</text>
</comment>
<protein>
    <submittedName>
        <fullName evidence="1">Uncharacterized protein</fullName>
    </submittedName>
</protein>
<keyword evidence="2" id="KW-1185">Reference proteome</keyword>
<sequence>MSAHGAGGHVPGVWIGVAGWQQVVGHSGTVGGFLAAWWVSRAPCPTAGSAVPGLMRLGGHVEAEGIRKAHCCNYGSFEFSWPPPREKPPAWPWLEMKRALALRHLARSLVR</sequence>
<evidence type="ECO:0000313" key="2">
    <source>
        <dbReference type="Proteomes" id="UP001165080"/>
    </source>
</evidence>
<dbReference type="AlphaFoldDB" id="A0A9W6F643"/>
<gene>
    <name evidence="1" type="primary">PLEST002597</name>
    <name evidence="1" type="ORF">PLESTB_001255600</name>
</gene>
<organism evidence="1 2">
    <name type="scientific">Pleodorina starrii</name>
    <dbReference type="NCBI Taxonomy" id="330485"/>
    <lineage>
        <taxon>Eukaryota</taxon>
        <taxon>Viridiplantae</taxon>
        <taxon>Chlorophyta</taxon>
        <taxon>core chlorophytes</taxon>
        <taxon>Chlorophyceae</taxon>
        <taxon>CS clade</taxon>
        <taxon>Chlamydomonadales</taxon>
        <taxon>Volvocaceae</taxon>
        <taxon>Pleodorina</taxon>
    </lineage>
</organism>
<proteinExistence type="predicted"/>